<gene>
    <name evidence="2" type="ORF">SISSUDRAFT_1063503</name>
</gene>
<accession>A0A166BRE3</accession>
<dbReference type="InterPro" id="IPR024986">
    <property type="entry name" value="Nipped-B_C"/>
</dbReference>
<reference evidence="2 3" key="1">
    <citation type="journal article" date="2016" name="Mol. Biol. Evol.">
        <title>Comparative Genomics of Early-Diverging Mushroom-Forming Fungi Provides Insights into the Origins of Lignocellulose Decay Capabilities.</title>
        <authorList>
            <person name="Nagy L.G."/>
            <person name="Riley R."/>
            <person name="Tritt A."/>
            <person name="Adam C."/>
            <person name="Daum C."/>
            <person name="Floudas D."/>
            <person name="Sun H."/>
            <person name="Yadav J.S."/>
            <person name="Pangilinan J."/>
            <person name="Larsson K.H."/>
            <person name="Matsuura K."/>
            <person name="Barry K."/>
            <person name="Labutti K."/>
            <person name="Kuo R."/>
            <person name="Ohm R.A."/>
            <person name="Bhattacharya S.S."/>
            <person name="Shirouzu T."/>
            <person name="Yoshinaga Y."/>
            <person name="Martin F.M."/>
            <person name="Grigoriev I.V."/>
            <person name="Hibbett D.S."/>
        </authorList>
    </citation>
    <scope>NUCLEOTIDE SEQUENCE [LARGE SCALE GENOMIC DNA]</scope>
    <source>
        <strain evidence="2 3">HHB10207 ss-3</strain>
    </source>
</reference>
<organism evidence="2 3">
    <name type="scientific">Sistotremastrum suecicum HHB10207 ss-3</name>
    <dbReference type="NCBI Taxonomy" id="1314776"/>
    <lineage>
        <taxon>Eukaryota</taxon>
        <taxon>Fungi</taxon>
        <taxon>Dikarya</taxon>
        <taxon>Basidiomycota</taxon>
        <taxon>Agaricomycotina</taxon>
        <taxon>Agaricomycetes</taxon>
        <taxon>Sistotremastrales</taxon>
        <taxon>Sistotremastraceae</taxon>
        <taxon>Sistotremastrum</taxon>
    </lineage>
</organism>
<dbReference type="EMBL" id="KV428102">
    <property type="protein sequence ID" value="KZT36661.1"/>
    <property type="molecule type" value="Genomic_DNA"/>
</dbReference>
<dbReference type="STRING" id="1314776.A0A166BRE3"/>
<name>A0A166BRE3_9AGAM</name>
<dbReference type="AlphaFoldDB" id="A0A166BRE3"/>
<dbReference type="Proteomes" id="UP000076798">
    <property type="component" value="Unassembled WGS sequence"/>
</dbReference>
<protein>
    <recommendedName>
        <fullName evidence="1">Sister chromatid cohesion C-terminal domain-containing protein</fullName>
    </recommendedName>
</protein>
<evidence type="ECO:0000313" key="3">
    <source>
        <dbReference type="Proteomes" id="UP000076798"/>
    </source>
</evidence>
<dbReference type="Pfam" id="PF12830">
    <property type="entry name" value="Nipped-B_C"/>
    <property type="match status" value="1"/>
</dbReference>
<proteinExistence type="predicted"/>
<dbReference type="OrthoDB" id="418242at2759"/>
<feature type="domain" description="Sister chromatid cohesion C-terminal" evidence="1">
    <location>
        <begin position="17"/>
        <end position="61"/>
    </location>
</feature>
<keyword evidence="3" id="KW-1185">Reference proteome</keyword>
<evidence type="ECO:0000313" key="2">
    <source>
        <dbReference type="EMBL" id="KZT36661.1"/>
    </source>
</evidence>
<sequence length="64" mass="7111">MEELIRSSNGFVNSGVSSEIIRHYISQTWEAALSVPPSLQTPAFEIVGFIVKQGLEHPLQVCRL</sequence>
<evidence type="ECO:0000259" key="1">
    <source>
        <dbReference type="Pfam" id="PF12830"/>
    </source>
</evidence>